<evidence type="ECO:0000313" key="10">
    <source>
        <dbReference type="Proteomes" id="UP000694851"/>
    </source>
</evidence>
<gene>
    <name evidence="11" type="primary">UBE3D</name>
</gene>
<keyword evidence="10" id="KW-1185">Reference proteome</keyword>
<dbReference type="GeneID" id="109388070"/>
<evidence type="ECO:0000256" key="7">
    <source>
        <dbReference type="ARBA" id="ARBA00053831"/>
    </source>
</evidence>
<organism evidence="10 11">
    <name type="scientific">Hipposideros armiger</name>
    <name type="common">Great Himalayan leaf-nosed bat</name>
    <dbReference type="NCBI Taxonomy" id="186990"/>
    <lineage>
        <taxon>Eukaryota</taxon>
        <taxon>Metazoa</taxon>
        <taxon>Chordata</taxon>
        <taxon>Craniata</taxon>
        <taxon>Vertebrata</taxon>
        <taxon>Euteleostomi</taxon>
        <taxon>Mammalia</taxon>
        <taxon>Eutheria</taxon>
        <taxon>Laurasiatheria</taxon>
        <taxon>Chiroptera</taxon>
        <taxon>Yinpterochiroptera</taxon>
        <taxon>Rhinolophoidea</taxon>
        <taxon>Hipposideridae</taxon>
        <taxon>Hipposideros</taxon>
    </lineage>
</organism>
<dbReference type="GO" id="GO:0031624">
    <property type="term" value="F:ubiquitin conjugating enzyme binding"/>
    <property type="evidence" value="ECO:0007669"/>
    <property type="project" value="TreeGrafter"/>
</dbReference>
<dbReference type="GO" id="GO:0030332">
    <property type="term" value="F:cyclin binding"/>
    <property type="evidence" value="ECO:0007669"/>
    <property type="project" value="TreeGrafter"/>
</dbReference>
<dbReference type="GO" id="GO:0051865">
    <property type="term" value="P:protein autoubiquitination"/>
    <property type="evidence" value="ECO:0007669"/>
    <property type="project" value="TreeGrafter"/>
</dbReference>
<protein>
    <recommendedName>
        <fullName evidence="3">E3 ubiquitin-protein ligase E3D</fullName>
        <ecNumber evidence="2">2.3.2.26</ecNumber>
    </recommendedName>
    <alternativeName>
        <fullName evidence="6">HECT-type E3 ubiquitin transferase E3D</fullName>
    </alternativeName>
    <alternativeName>
        <fullName evidence="5">UbcH10-binding protein with a HECT-like domain</fullName>
    </alternativeName>
    <alternativeName>
        <fullName evidence="4">Ubiquitin-conjugating enzyme E2C-binding protein</fullName>
    </alternativeName>
</protein>
<dbReference type="EC" id="2.3.2.26" evidence="2"/>
<evidence type="ECO:0000256" key="5">
    <source>
        <dbReference type="ARBA" id="ARBA00032234"/>
    </source>
</evidence>
<dbReference type="GO" id="GO:0000209">
    <property type="term" value="P:protein polyubiquitination"/>
    <property type="evidence" value="ECO:0007669"/>
    <property type="project" value="TreeGrafter"/>
</dbReference>
<dbReference type="KEGG" id="hai:109388070"/>
<evidence type="ECO:0000313" key="11">
    <source>
        <dbReference type="RefSeq" id="XP_019508013.1"/>
    </source>
</evidence>
<dbReference type="CTD" id="90025"/>
<name>A0A8B7S5Z7_HIPAR</name>
<dbReference type="Pfam" id="PF09814">
    <property type="entry name" value="HECT_2"/>
    <property type="match status" value="1"/>
</dbReference>
<comment type="catalytic activity">
    <reaction evidence="1">
        <text>S-ubiquitinyl-[E2 ubiquitin-conjugating enzyme]-L-cysteine + [acceptor protein]-L-lysine = [E2 ubiquitin-conjugating enzyme]-L-cysteine + N(6)-ubiquitinyl-[acceptor protein]-L-lysine.</text>
        <dbReference type="EC" id="2.3.2.26"/>
    </reaction>
</comment>
<evidence type="ECO:0000256" key="9">
    <source>
        <dbReference type="SAM" id="MobiDB-lite"/>
    </source>
</evidence>
<dbReference type="GO" id="GO:0043161">
    <property type="term" value="P:proteasome-mediated ubiquitin-dependent protein catabolic process"/>
    <property type="evidence" value="ECO:0007669"/>
    <property type="project" value="TreeGrafter"/>
</dbReference>
<feature type="region of interest" description="Disordered" evidence="9">
    <location>
        <begin position="338"/>
        <end position="366"/>
    </location>
</feature>
<evidence type="ECO:0000256" key="2">
    <source>
        <dbReference type="ARBA" id="ARBA00012485"/>
    </source>
</evidence>
<reference evidence="11" key="1">
    <citation type="submission" date="2025-08" db="UniProtKB">
        <authorList>
            <consortium name="RefSeq"/>
        </authorList>
    </citation>
    <scope>IDENTIFICATION</scope>
    <source>
        <tissue evidence="11">Muscle</tissue>
    </source>
</reference>
<comment type="subunit">
    <text evidence="8">Interacts with UBE2C/UbcH10 (E2 ubiquitin-conjugating enzyme). In vitro, interacts with cyclin-B.</text>
</comment>
<dbReference type="GO" id="GO:0061630">
    <property type="term" value="F:ubiquitin protein ligase activity"/>
    <property type="evidence" value="ECO:0007669"/>
    <property type="project" value="UniProtKB-EC"/>
</dbReference>
<comment type="function">
    <text evidence="7">E3 ubiquitin-protein ligase which accepts ubiquitin from specific E2 ubiquitin-conjugating enzymes, and transfers it to substrates, generally promoting their degradation by the proteasome. Independently of its E3 ubiquitin-protein ligase activity, acts as an inhibitor of CPSF3 endonuclease activity by blocking CPSF3 active site.</text>
</comment>
<dbReference type="OrthoDB" id="66510at2759"/>
<dbReference type="GO" id="GO:0005829">
    <property type="term" value="C:cytosol"/>
    <property type="evidence" value="ECO:0007669"/>
    <property type="project" value="TreeGrafter"/>
</dbReference>
<evidence type="ECO:0000256" key="6">
    <source>
        <dbReference type="ARBA" id="ARBA00032298"/>
    </source>
</evidence>
<evidence type="ECO:0000256" key="1">
    <source>
        <dbReference type="ARBA" id="ARBA00000885"/>
    </source>
</evidence>
<accession>A0A8B7S5Z7</accession>
<dbReference type="GO" id="GO:0005634">
    <property type="term" value="C:nucleus"/>
    <property type="evidence" value="ECO:0007669"/>
    <property type="project" value="TreeGrafter"/>
</dbReference>
<evidence type="ECO:0000256" key="3">
    <source>
        <dbReference type="ARBA" id="ARBA00013646"/>
    </source>
</evidence>
<dbReference type="Proteomes" id="UP000694851">
    <property type="component" value="Unplaced"/>
</dbReference>
<proteinExistence type="predicted"/>
<dbReference type="PANTHER" id="PTHR31531">
    <property type="entry name" value="E3 UBIQUITIN-PROTEIN LIGASE E3D FAMILY MEMBER"/>
    <property type="match status" value="1"/>
</dbReference>
<dbReference type="GO" id="GO:0006513">
    <property type="term" value="P:protein monoubiquitination"/>
    <property type="evidence" value="ECO:0007669"/>
    <property type="project" value="TreeGrafter"/>
</dbReference>
<dbReference type="InterPro" id="IPR019193">
    <property type="entry name" value="UBQ-conj_enz_E2-bd_prot"/>
</dbReference>
<feature type="region of interest" description="Disordered" evidence="9">
    <location>
        <begin position="1"/>
        <end position="165"/>
    </location>
</feature>
<evidence type="ECO:0000256" key="4">
    <source>
        <dbReference type="ARBA" id="ARBA00029737"/>
    </source>
</evidence>
<sequence>MRVRDALIPPTKRLPARLHRKGATSTPTLRTARCQRGSLGTSHRTPRPRPPPPLPEAVRGLRPARLAGPSAAPASPETRGQPPASQIKAGPGRLHPRRHKQPDPRSVPATSERARPRKPIGATGRPATDLEEGTLLPAVGSAATRQRRSPGNRGSYTRGRKPKGLVTAPGVHRAALTPTPVMTSTVLHLLPRPALGFPLLPVTMAPSRGLSGKWPTATNCRSGLEKDIHTVISRETKASCHAHKKQSGRIVRLSPPIFLRAQTDRDLKMLTPRRSSPRGGALSARQVALWAGWLFQPSERVRESRAAATTPAVLLFLLGSRVQALLAPVARVRQNLRLGPRHGGSGRDAGVPGSAETAAERAADPGMKTPAGCTEICFPAEVRLVPSSCRGLQYVPGDGLHLRLQAQLESSTKPISMCNQSSQAQDCCTFYCQSCGEVIIKDRKLLRVLPLPSENWGALVGEWCCHPDPFASKPLHPQENDCFIGDSFCLVNLRSDSWQPRPELAPVKMSCLSSENHLKLKPKANTKVICKRCRVTLGETMSSEIVKFYMTEIMIQPSERNFPIIPRSQFVQSIIAQCLVELSSARSTFRFSIQGHDGKAYVLLWLLNSDSLVIESLGSSKSITKFPLLEDTLKADSSSAWNAVKVLYQPCIPSRNAKLLSSWESDLSVHSLTLPSATCLELLLILSRNNAVLPPSLRCMNSFQVAFLKM</sequence>
<evidence type="ECO:0000256" key="8">
    <source>
        <dbReference type="ARBA" id="ARBA00064185"/>
    </source>
</evidence>
<dbReference type="AlphaFoldDB" id="A0A8B7S5Z7"/>
<dbReference type="PANTHER" id="PTHR31531:SF2">
    <property type="entry name" value="E3 UBIQUITIN-PROTEIN LIGASE E3D"/>
    <property type="match status" value="1"/>
</dbReference>
<dbReference type="GO" id="GO:0000151">
    <property type="term" value="C:ubiquitin ligase complex"/>
    <property type="evidence" value="ECO:0007669"/>
    <property type="project" value="TreeGrafter"/>
</dbReference>
<dbReference type="RefSeq" id="XP_019508013.1">
    <property type="nucleotide sequence ID" value="XM_019652468.1"/>
</dbReference>